<dbReference type="RefSeq" id="WP_224040345.1">
    <property type="nucleotide sequence ID" value="NZ_CAJZAH010000001.1"/>
</dbReference>
<evidence type="ECO:0000313" key="3">
    <source>
        <dbReference type="Proteomes" id="UP000721236"/>
    </source>
</evidence>
<evidence type="ECO:0008006" key="4">
    <source>
        <dbReference type="Google" id="ProtNLM"/>
    </source>
</evidence>
<dbReference type="InterPro" id="IPR036388">
    <property type="entry name" value="WH-like_DNA-bd_sf"/>
</dbReference>
<name>A0ABN7Y982_9BURK</name>
<proteinExistence type="predicted"/>
<evidence type="ECO:0000256" key="1">
    <source>
        <dbReference type="SAM" id="MobiDB-lite"/>
    </source>
</evidence>
<comment type="caution">
    <text evidence="2">The sequence shown here is derived from an EMBL/GenBank/DDBJ whole genome shotgun (WGS) entry which is preliminary data.</text>
</comment>
<dbReference type="Proteomes" id="UP000721236">
    <property type="component" value="Unassembled WGS sequence"/>
</dbReference>
<organism evidence="2 3">
    <name type="scientific">Cupriavidus respiraculi</name>
    <dbReference type="NCBI Taxonomy" id="195930"/>
    <lineage>
        <taxon>Bacteria</taxon>
        <taxon>Pseudomonadati</taxon>
        <taxon>Pseudomonadota</taxon>
        <taxon>Betaproteobacteria</taxon>
        <taxon>Burkholderiales</taxon>
        <taxon>Burkholderiaceae</taxon>
        <taxon>Cupriavidus</taxon>
    </lineage>
</organism>
<feature type="region of interest" description="Disordered" evidence="1">
    <location>
        <begin position="157"/>
        <end position="176"/>
    </location>
</feature>
<reference evidence="2 3" key="1">
    <citation type="submission" date="2021-08" db="EMBL/GenBank/DDBJ databases">
        <authorList>
            <person name="Peeters C."/>
        </authorList>
    </citation>
    <scope>NUCLEOTIDE SEQUENCE [LARGE SCALE GENOMIC DNA]</scope>
    <source>
        <strain evidence="2 3">LMG 21510</strain>
    </source>
</reference>
<protein>
    <recommendedName>
        <fullName evidence="4">MarR family transcriptional regulator</fullName>
    </recommendedName>
</protein>
<gene>
    <name evidence="2" type="ORF">LMG21510_01228</name>
</gene>
<dbReference type="Gene3D" id="1.10.10.10">
    <property type="entry name" value="Winged helix-like DNA-binding domain superfamily/Winged helix DNA-binding domain"/>
    <property type="match status" value="1"/>
</dbReference>
<evidence type="ECO:0000313" key="2">
    <source>
        <dbReference type="EMBL" id="CAG9168751.1"/>
    </source>
</evidence>
<dbReference type="EMBL" id="CAJZAH010000001">
    <property type="protein sequence ID" value="CAG9168751.1"/>
    <property type="molecule type" value="Genomic_DNA"/>
</dbReference>
<feature type="compositionally biased region" description="Basic and acidic residues" evidence="1">
    <location>
        <begin position="59"/>
        <end position="73"/>
    </location>
</feature>
<keyword evidence="3" id="KW-1185">Reference proteome</keyword>
<accession>A0ABN7Y982</accession>
<sequence length="176" mass="19817">MSADLYEAREPLVRCLNETLAVWETTLDRTLSQSGVSLKEWRLLGYLASGDRLGPASNDESRQTPRAAPREPDPWLNAAEFEAMIERLEEEGWLVREDADERIRPVPVIAQAASQRMQRVGQSIKALQSVWVSALSREERATMITYLSRMQRQLDAYAKRRQPSEDGAAAADGEEG</sequence>
<feature type="region of interest" description="Disordered" evidence="1">
    <location>
        <begin position="54"/>
        <end position="75"/>
    </location>
</feature>
<feature type="compositionally biased region" description="Low complexity" evidence="1">
    <location>
        <begin position="165"/>
        <end position="176"/>
    </location>
</feature>